<dbReference type="FunCoup" id="A8BFG6">
    <property type="interactions" value="112"/>
</dbReference>
<evidence type="ECO:0000313" key="4">
    <source>
        <dbReference type="EMBL" id="KAE8303440.1"/>
    </source>
</evidence>
<dbReference type="GO" id="GO:0005524">
    <property type="term" value="F:ATP binding"/>
    <property type="evidence" value="ECO:0007669"/>
    <property type="project" value="UniProtKB-KW"/>
</dbReference>
<dbReference type="AlphaFoldDB" id="A8BFG6"/>
<name>A8BFG6_GIAIC</name>
<sequence>MPLLLLFGQPLTGKSRVAAQIQQEAVARELDSVVIDLGLMGCTSKDLTENIGTVRTRLRQLVAQYLSKERLVIVDHTNHTKSFRYELFCIARERKTTNCIVSCYTDRPMDDAELSMCPENPLVGEERLWTYPRYADICSRFESLLVGAKADQPVFSASASPQLILDYLYNVVKAPGKAGLKSILSAATDSVALSSSEAASPEVIRRITKDIVATIFNAQASTGAISMMLTVYPPSISVALPYAIIPIAQLQSLRRSFLQHPPDFPHPVSEGSVAGVFAQYLSEKLQLVEVYSSA</sequence>
<evidence type="ECO:0000256" key="1">
    <source>
        <dbReference type="ARBA" id="ARBA00022741"/>
    </source>
</evidence>
<dbReference type="FunFam" id="3.40.50.300:FF:005315">
    <property type="entry name" value="DRL1 protein"/>
    <property type="match status" value="1"/>
</dbReference>
<dbReference type="GO" id="GO:0002098">
    <property type="term" value="P:tRNA wobble uridine modification"/>
    <property type="evidence" value="ECO:0000318"/>
    <property type="project" value="GO_Central"/>
</dbReference>
<dbReference type="KEGG" id="gla:GL50803_001770"/>
<keyword evidence="2" id="KW-0067">ATP-binding</keyword>
<organism evidence="4 5">
    <name type="scientific">Giardia intestinalis (strain ATCC 50803 / WB clone C6)</name>
    <name type="common">Giardia lamblia</name>
    <dbReference type="NCBI Taxonomy" id="184922"/>
    <lineage>
        <taxon>Eukaryota</taxon>
        <taxon>Metamonada</taxon>
        <taxon>Diplomonadida</taxon>
        <taxon>Hexamitidae</taxon>
        <taxon>Giardiinae</taxon>
        <taxon>Giardia</taxon>
    </lineage>
</organism>
<accession>A8BFG6</accession>
<dbReference type="Proteomes" id="UP000001548">
    <property type="component" value="Unassembled WGS sequence"/>
</dbReference>
<dbReference type="PANTHER" id="PTHR12435">
    <property type="match status" value="1"/>
</dbReference>
<keyword evidence="5" id="KW-1185">Reference proteome</keyword>
<dbReference type="EMBL" id="AACB03000002">
    <property type="protein sequence ID" value="KAE8303440.1"/>
    <property type="molecule type" value="Genomic_DNA"/>
</dbReference>
<gene>
    <name evidence="4" type="ORF">GL50803_001770</name>
</gene>
<dbReference type="OMA" id="LFCIARE"/>
<dbReference type="STRING" id="184922.A8BFG6"/>
<evidence type="ECO:0000256" key="2">
    <source>
        <dbReference type="ARBA" id="ARBA00022840"/>
    </source>
</evidence>
<dbReference type="InterPro" id="IPR027417">
    <property type="entry name" value="P-loop_NTPase"/>
</dbReference>
<dbReference type="GeneID" id="5700162"/>
<proteinExistence type="inferred from homology"/>
<dbReference type="RefSeq" id="XP_001707263.1">
    <property type="nucleotide sequence ID" value="XM_001707211.1"/>
</dbReference>
<dbReference type="SUPFAM" id="SSF52540">
    <property type="entry name" value="P-loop containing nucleoside triphosphate hydrolases"/>
    <property type="match status" value="1"/>
</dbReference>
<keyword evidence="1" id="KW-0547">Nucleotide-binding</keyword>
<dbReference type="HOGENOM" id="CLU_948128_0_0_1"/>
<dbReference type="Gene3D" id="3.40.50.300">
    <property type="entry name" value="P-loop containing nucleotide triphosphate hydrolases"/>
    <property type="match status" value="1"/>
</dbReference>
<dbReference type="InterPro" id="IPR013641">
    <property type="entry name" value="KTI12/PSTK"/>
</dbReference>
<comment type="similarity">
    <text evidence="3">Belongs to the KTI12 family.</text>
</comment>
<dbReference type="Pfam" id="PF08433">
    <property type="entry name" value="KTI12"/>
    <property type="match status" value="1"/>
</dbReference>
<evidence type="ECO:0000313" key="5">
    <source>
        <dbReference type="Proteomes" id="UP000001548"/>
    </source>
</evidence>
<protein>
    <submittedName>
        <fullName evidence="4">Chromatin associated protein KTI12</fullName>
    </submittedName>
</protein>
<reference evidence="4 5" key="1">
    <citation type="journal article" date="2007" name="Science">
        <title>Genomic minimalism in the early diverging intestinal parasite Giardia lamblia.</title>
        <authorList>
            <person name="Morrison H.G."/>
            <person name="McArthur A.G."/>
            <person name="Gillin F.D."/>
            <person name="Aley S.B."/>
            <person name="Adam R.D."/>
            <person name="Olsen G.J."/>
            <person name="Best A.A."/>
            <person name="Cande W.Z."/>
            <person name="Chen F."/>
            <person name="Cipriano M.J."/>
            <person name="Davids B.J."/>
            <person name="Dawson S.C."/>
            <person name="Elmendorf H.G."/>
            <person name="Hehl A.B."/>
            <person name="Holder M.E."/>
            <person name="Huse S.M."/>
            <person name="Kim U.U."/>
            <person name="Lasek-Nesselquist E."/>
            <person name="Manning G."/>
            <person name="Nigam A."/>
            <person name="Nixon J.E."/>
            <person name="Palm D."/>
            <person name="Passamaneck N.E."/>
            <person name="Prabhu A."/>
            <person name="Reich C.I."/>
            <person name="Reiner D.S."/>
            <person name="Samuelson J."/>
            <person name="Svard S.G."/>
            <person name="Sogin M.L."/>
        </authorList>
    </citation>
    <scope>NUCLEOTIDE SEQUENCE [LARGE SCALE GENOMIC DNA]</scope>
    <source>
        <strain evidence="4 5">WB C6</strain>
    </source>
</reference>
<evidence type="ECO:0000256" key="3">
    <source>
        <dbReference type="ARBA" id="ARBA00025768"/>
    </source>
</evidence>
<dbReference type="VEuPathDB" id="GiardiaDB:GL50803_1770"/>
<comment type="caution">
    <text evidence="4">The sequence shown here is derived from an EMBL/GenBank/DDBJ whole genome shotgun (WGS) entry which is preliminary data.</text>
</comment>